<keyword evidence="4" id="KW-1134">Transmembrane beta strand</keyword>
<evidence type="ECO:0000259" key="12">
    <source>
        <dbReference type="Pfam" id="PF13609"/>
    </source>
</evidence>
<gene>
    <name evidence="13" type="ORF">ACG00X_02555</name>
</gene>
<dbReference type="InterPro" id="IPR033900">
    <property type="entry name" value="Gram_neg_porin_domain"/>
</dbReference>
<dbReference type="EMBL" id="JBIGIA010000002">
    <property type="protein sequence ID" value="MFG6455703.1"/>
    <property type="molecule type" value="Genomic_DNA"/>
</dbReference>
<evidence type="ECO:0000256" key="7">
    <source>
        <dbReference type="ARBA" id="ARBA00023065"/>
    </source>
</evidence>
<evidence type="ECO:0000256" key="2">
    <source>
        <dbReference type="ARBA" id="ARBA00011233"/>
    </source>
</evidence>
<comment type="subcellular location">
    <subcellularLocation>
        <location evidence="1">Cell outer membrane</location>
        <topology evidence="1">Multi-pass membrane protein</topology>
    </subcellularLocation>
</comment>
<sequence length="425" mass="44820">MRTSPPFKRRAAAPAAATLAAALLLAAPAVHAAEAGALSYKIYGFVNAEIETVKAKGGTTPYAQRGRVTDGNSRLGVYSTFAVDADLKAVLQLEGSLNSFDQGGVSDTGSTSTLTSRNSYVGLDHVQFGRLLVGNYDSAYRSLVGSGGAMGGNLGLSVLGLDLWNNTSAQLTGNAYSVFSRGEARYKNSVHYFSPEWHGLQAAASYGFDEARSAGLNRGRSSLAIKYQTGALQVGLAVDQQQKTGVDIDKGQAGWGFRTTGQDGATTRFIKLVATYELPTRTTLGVGIEKASYGFQQFIPPSPGNIYPTLNNGRMRQTGMMASIAQRVGERTTLMLSAGDLGRLSNAVVATPDDYRASQVSLGAKYKLNDLLTAYAYGTRIRNHSQQGVNLGQAPLYSANTGSADAYLSPGDSPRAFGVGLIANF</sequence>
<reference evidence="13 14" key="1">
    <citation type="submission" date="2024-09" db="EMBL/GenBank/DDBJ databases">
        <title>Novel species of the genus Pelomonas and Roseateles isolated from streams.</title>
        <authorList>
            <person name="Lu H."/>
        </authorList>
    </citation>
    <scope>NUCLEOTIDE SEQUENCE [LARGE SCALE GENOMIC DNA]</scope>
    <source>
        <strain evidence="13 14">BYS96W</strain>
    </source>
</reference>
<dbReference type="SUPFAM" id="SSF56935">
    <property type="entry name" value="Porins"/>
    <property type="match status" value="1"/>
</dbReference>
<feature type="domain" description="Porin" evidence="12">
    <location>
        <begin position="20"/>
        <end position="383"/>
    </location>
</feature>
<keyword evidence="6 11" id="KW-0732">Signal</keyword>
<dbReference type="CDD" id="cd00342">
    <property type="entry name" value="gram_neg_porins"/>
    <property type="match status" value="1"/>
</dbReference>
<dbReference type="PROSITE" id="PS51318">
    <property type="entry name" value="TAT"/>
    <property type="match status" value="1"/>
</dbReference>
<comment type="subunit">
    <text evidence="2">Homotrimer.</text>
</comment>
<evidence type="ECO:0000313" key="13">
    <source>
        <dbReference type="EMBL" id="MFG6455703.1"/>
    </source>
</evidence>
<feature type="signal peptide" evidence="11">
    <location>
        <begin position="1"/>
        <end position="32"/>
    </location>
</feature>
<name>A0ABW7G186_9BURK</name>
<dbReference type="Pfam" id="PF13609">
    <property type="entry name" value="Porin_4"/>
    <property type="match status" value="1"/>
</dbReference>
<dbReference type="InterPro" id="IPR050298">
    <property type="entry name" value="Gram-neg_bact_OMP"/>
</dbReference>
<dbReference type="PANTHER" id="PTHR34501">
    <property type="entry name" value="PROTEIN YDDL-RELATED"/>
    <property type="match status" value="1"/>
</dbReference>
<dbReference type="Gene3D" id="2.40.160.10">
    <property type="entry name" value="Porin"/>
    <property type="match status" value="1"/>
</dbReference>
<organism evidence="13 14">
    <name type="scientific">Pelomonas nitida</name>
    <dbReference type="NCBI Taxonomy" id="3299027"/>
    <lineage>
        <taxon>Bacteria</taxon>
        <taxon>Pseudomonadati</taxon>
        <taxon>Pseudomonadota</taxon>
        <taxon>Betaproteobacteria</taxon>
        <taxon>Burkholderiales</taxon>
        <taxon>Sphaerotilaceae</taxon>
        <taxon>Roseateles</taxon>
    </lineage>
</organism>
<evidence type="ECO:0000256" key="4">
    <source>
        <dbReference type="ARBA" id="ARBA00022452"/>
    </source>
</evidence>
<evidence type="ECO:0000256" key="8">
    <source>
        <dbReference type="ARBA" id="ARBA00023114"/>
    </source>
</evidence>
<dbReference type="RefSeq" id="WP_394486366.1">
    <property type="nucleotide sequence ID" value="NZ_JBIGIA010000002.1"/>
</dbReference>
<comment type="caution">
    <text evidence="13">The sequence shown here is derived from an EMBL/GenBank/DDBJ whole genome shotgun (WGS) entry which is preliminary data.</text>
</comment>
<dbReference type="InterPro" id="IPR006311">
    <property type="entry name" value="TAT_signal"/>
</dbReference>
<evidence type="ECO:0000256" key="9">
    <source>
        <dbReference type="ARBA" id="ARBA00023136"/>
    </source>
</evidence>
<evidence type="ECO:0000256" key="11">
    <source>
        <dbReference type="SAM" id="SignalP"/>
    </source>
</evidence>
<feature type="chain" id="PRO_5045695113" evidence="11">
    <location>
        <begin position="33"/>
        <end position="425"/>
    </location>
</feature>
<keyword evidence="9" id="KW-0472">Membrane</keyword>
<keyword evidence="5" id="KW-0812">Transmembrane</keyword>
<evidence type="ECO:0000313" key="14">
    <source>
        <dbReference type="Proteomes" id="UP001606305"/>
    </source>
</evidence>
<keyword evidence="8" id="KW-0626">Porin</keyword>
<keyword evidence="14" id="KW-1185">Reference proteome</keyword>
<evidence type="ECO:0000256" key="5">
    <source>
        <dbReference type="ARBA" id="ARBA00022692"/>
    </source>
</evidence>
<keyword evidence="10" id="KW-0998">Cell outer membrane</keyword>
<dbReference type="InterPro" id="IPR023614">
    <property type="entry name" value="Porin_dom_sf"/>
</dbReference>
<evidence type="ECO:0000256" key="10">
    <source>
        <dbReference type="ARBA" id="ARBA00023237"/>
    </source>
</evidence>
<evidence type="ECO:0000256" key="3">
    <source>
        <dbReference type="ARBA" id="ARBA00022448"/>
    </source>
</evidence>
<evidence type="ECO:0000256" key="1">
    <source>
        <dbReference type="ARBA" id="ARBA00004571"/>
    </source>
</evidence>
<keyword evidence="3" id="KW-0813">Transport</keyword>
<protein>
    <submittedName>
        <fullName evidence="13">Porin</fullName>
    </submittedName>
</protein>
<dbReference type="Proteomes" id="UP001606305">
    <property type="component" value="Unassembled WGS sequence"/>
</dbReference>
<proteinExistence type="predicted"/>
<evidence type="ECO:0000256" key="6">
    <source>
        <dbReference type="ARBA" id="ARBA00022729"/>
    </source>
</evidence>
<keyword evidence="7" id="KW-0406">Ion transport</keyword>
<dbReference type="PANTHER" id="PTHR34501:SF9">
    <property type="entry name" value="MAJOR OUTER MEMBRANE PROTEIN P.IA"/>
    <property type="match status" value="1"/>
</dbReference>
<accession>A0ABW7G186</accession>